<gene>
    <name evidence="4" type="ORF">EDC28_10769</name>
</gene>
<feature type="region of interest" description="Disordered" evidence="1">
    <location>
        <begin position="237"/>
        <end position="261"/>
    </location>
</feature>
<dbReference type="InterPro" id="IPR012338">
    <property type="entry name" value="Beta-lactam/transpept-like"/>
</dbReference>
<dbReference type="Proteomes" id="UP000268033">
    <property type="component" value="Unassembled WGS sequence"/>
</dbReference>
<evidence type="ECO:0000313" key="5">
    <source>
        <dbReference type="Proteomes" id="UP000268033"/>
    </source>
</evidence>
<comment type="caution">
    <text evidence="4">The sequence shown here is derived from an EMBL/GenBank/DDBJ whole genome shotgun (WGS) entry which is preliminary data.</text>
</comment>
<dbReference type="InterPro" id="IPR050789">
    <property type="entry name" value="Diverse_Enzym_Activities"/>
</dbReference>
<feature type="domain" description="Beta-lactamase-related" evidence="3">
    <location>
        <begin position="41"/>
        <end position="374"/>
    </location>
</feature>
<dbReference type="SUPFAM" id="SSF56601">
    <property type="entry name" value="beta-lactamase/transpeptidase-like"/>
    <property type="match status" value="1"/>
</dbReference>
<dbReference type="STRING" id="584787.GCA_001247655_00734"/>
<reference evidence="4 5" key="1">
    <citation type="submission" date="2018-11" db="EMBL/GenBank/DDBJ databases">
        <title>Genomic Encyclopedia of Type Strains, Phase IV (KMG-IV): sequencing the most valuable type-strain genomes for metagenomic binning, comparative biology and taxonomic classification.</title>
        <authorList>
            <person name="Goeker M."/>
        </authorList>
    </citation>
    <scope>NUCLEOTIDE SEQUENCE [LARGE SCALE GENOMIC DNA]</scope>
    <source>
        <strain evidence="4 5">DSM 21945</strain>
    </source>
</reference>
<sequence length="397" mass="43917">MTILSRVLATIAFCLISQVQAAPIKRLNGSSISSQQLTDGVTKLMAIGQVTGLSVTVFNDAKPVYSQAFGYANVQTKTPLTLDTEIYGASISKAVFATLVMKLVDKGVIDLDTPLYQYLDQPLWRIKGDKRAWHRDLSSLKGQPEAKLITARICLSHTTGLGNWRWFEPDHKLHFHSKPGSHYRYSGEGMTLLQTVLEEKTGKTLEELAQEYVFTPFGMATSSYQWQPRFEGHYATGYNGEGRPYPKDKDNAPRSASSLETTPNELTRFASAVLQGAGLTPASYHAMFSPQIRIRAPTQFGPGIDEVTDAYDDIALSYGLGWGLIKTPFGWGAFKEGRGDGCVHYLIVFPKQKLGVMLLSNSENAEKIFDALLRLSIADSYTPVAWERYADGSHLLD</sequence>
<evidence type="ECO:0000256" key="2">
    <source>
        <dbReference type="SAM" id="SignalP"/>
    </source>
</evidence>
<protein>
    <submittedName>
        <fullName evidence="4">CubicO group peptidase (Beta-lactamase class C family)</fullName>
    </submittedName>
</protein>
<dbReference type="RefSeq" id="WP_123421949.1">
    <property type="nucleotide sequence ID" value="NZ_RJUL01000007.1"/>
</dbReference>
<dbReference type="PANTHER" id="PTHR43283">
    <property type="entry name" value="BETA-LACTAMASE-RELATED"/>
    <property type="match status" value="1"/>
</dbReference>
<dbReference type="AlphaFoldDB" id="A0A3N1P8Y0"/>
<name>A0A3N1P8Y0_9GAMM</name>
<evidence type="ECO:0000256" key="1">
    <source>
        <dbReference type="SAM" id="MobiDB-lite"/>
    </source>
</evidence>
<proteinExistence type="predicted"/>
<dbReference type="EMBL" id="RJUL01000007">
    <property type="protein sequence ID" value="ROQ24188.1"/>
    <property type="molecule type" value="Genomic_DNA"/>
</dbReference>
<dbReference type="Gene3D" id="3.40.710.10">
    <property type="entry name" value="DD-peptidase/beta-lactamase superfamily"/>
    <property type="match status" value="1"/>
</dbReference>
<evidence type="ECO:0000313" key="4">
    <source>
        <dbReference type="EMBL" id="ROQ24188.1"/>
    </source>
</evidence>
<accession>A0A3N1P8Y0</accession>
<feature type="signal peptide" evidence="2">
    <location>
        <begin position="1"/>
        <end position="21"/>
    </location>
</feature>
<evidence type="ECO:0000259" key="3">
    <source>
        <dbReference type="Pfam" id="PF00144"/>
    </source>
</evidence>
<feature type="chain" id="PRO_5017986727" evidence="2">
    <location>
        <begin position="22"/>
        <end position="397"/>
    </location>
</feature>
<dbReference type="PANTHER" id="PTHR43283:SF18">
    <property type="match status" value="1"/>
</dbReference>
<keyword evidence="2" id="KW-0732">Signal</keyword>
<dbReference type="Pfam" id="PF00144">
    <property type="entry name" value="Beta-lactamase"/>
    <property type="match status" value="1"/>
</dbReference>
<organism evidence="4 5">
    <name type="scientific">Gallaecimonas pentaromativorans</name>
    <dbReference type="NCBI Taxonomy" id="584787"/>
    <lineage>
        <taxon>Bacteria</taxon>
        <taxon>Pseudomonadati</taxon>
        <taxon>Pseudomonadota</taxon>
        <taxon>Gammaproteobacteria</taxon>
        <taxon>Enterobacterales</taxon>
        <taxon>Gallaecimonadaceae</taxon>
        <taxon>Gallaecimonas</taxon>
    </lineage>
</organism>
<dbReference type="InterPro" id="IPR001466">
    <property type="entry name" value="Beta-lactam-related"/>
</dbReference>
<keyword evidence="5" id="KW-1185">Reference proteome</keyword>